<proteinExistence type="predicted"/>
<name>A0A9Q3Q5A1_9BASI</name>
<evidence type="ECO:0000313" key="2">
    <source>
        <dbReference type="EMBL" id="MBW0583582.1"/>
    </source>
</evidence>
<feature type="non-terminal residue" evidence="2">
    <location>
        <position position="83"/>
    </location>
</feature>
<comment type="caution">
    <text evidence="2">The sequence shown here is derived from an EMBL/GenBank/DDBJ whole genome shotgun (WGS) entry which is preliminary data.</text>
</comment>
<keyword evidence="3" id="KW-1185">Reference proteome</keyword>
<evidence type="ECO:0000256" key="1">
    <source>
        <dbReference type="SAM" id="MobiDB-lite"/>
    </source>
</evidence>
<sequence length="83" mass="9190">MHGPQSMGPLDPFWPNPMHPNPPILAKNPKDPIFNQGPPVAHSQPWPLVTPRGHKPAQIHSSPQLKGNIFPFLHAPRTQACRS</sequence>
<evidence type="ECO:0000313" key="3">
    <source>
        <dbReference type="Proteomes" id="UP000765509"/>
    </source>
</evidence>
<feature type="compositionally biased region" description="Pro residues" evidence="1">
    <location>
        <begin position="12"/>
        <end position="23"/>
    </location>
</feature>
<dbReference type="Proteomes" id="UP000765509">
    <property type="component" value="Unassembled WGS sequence"/>
</dbReference>
<dbReference type="AlphaFoldDB" id="A0A9Q3Q5A1"/>
<feature type="region of interest" description="Disordered" evidence="1">
    <location>
        <begin position="1"/>
        <end position="59"/>
    </location>
</feature>
<dbReference type="EMBL" id="AVOT02115548">
    <property type="protein sequence ID" value="MBW0583582.1"/>
    <property type="molecule type" value="Genomic_DNA"/>
</dbReference>
<protein>
    <submittedName>
        <fullName evidence="2">Uncharacterized protein</fullName>
    </submittedName>
</protein>
<accession>A0A9Q3Q5A1</accession>
<reference evidence="2" key="1">
    <citation type="submission" date="2021-03" db="EMBL/GenBank/DDBJ databases">
        <title>Draft genome sequence of rust myrtle Austropuccinia psidii MF-1, a brazilian biotype.</title>
        <authorList>
            <person name="Quecine M.C."/>
            <person name="Pachon D.M.R."/>
            <person name="Bonatelli M.L."/>
            <person name="Correr F.H."/>
            <person name="Franceschini L.M."/>
            <person name="Leite T.F."/>
            <person name="Margarido G.R.A."/>
            <person name="Almeida C.A."/>
            <person name="Ferrarezi J.A."/>
            <person name="Labate C.A."/>
        </authorList>
    </citation>
    <scope>NUCLEOTIDE SEQUENCE</scope>
    <source>
        <strain evidence="2">MF-1</strain>
    </source>
</reference>
<organism evidence="2 3">
    <name type="scientific">Austropuccinia psidii MF-1</name>
    <dbReference type="NCBI Taxonomy" id="1389203"/>
    <lineage>
        <taxon>Eukaryota</taxon>
        <taxon>Fungi</taxon>
        <taxon>Dikarya</taxon>
        <taxon>Basidiomycota</taxon>
        <taxon>Pucciniomycotina</taxon>
        <taxon>Pucciniomycetes</taxon>
        <taxon>Pucciniales</taxon>
        <taxon>Sphaerophragmiaceae</taxon>
        <taxon>Austropuccinia</taxon>
    </lineage>
</organism>
<gene>
    <name evidence="2" type="ORF">O181_123297</name>
</gene>